<dbReference type="SUPFAM" id="SSF52540">
    <property type="entry name" value="P-loop containing nucleoside triphosphate hydrolases"/>
    <property type="match status" value="1"/>
</dbReference>
<dbReference type="PANTHER" id="PTHR24198">
    <property type="entry name" value="ANKYRIN REPEAT AND PROTEIN KINASE DOMAIN-CONTAINING PROTEIN"/>
    <property type="match status" value="1"/>
</dbReference>
<organism evidence="3 4">
    <name type="scientific">Podospora aff. communis PSN243</name>
    <dbReference type="NCBI Taxonomy" id="3040156"/>
    <lineage>
        <taxon>Eukaryota</taxon>
        <taxon>Fungi</taxon>
        <taxon>Dikarya</taxon>
        <taxon>Ascomycota</taxon>
        <taxon>Pezizomycotina</taxon>
        <taxon>Sordariomycetes</taxon>
        <taxon>Sordariomycetidae</taxon>
        <taxon>Sordariales</taxon>
        <taxon>Podosporaceae</taxon>
        <taxon>Podospora</taxon>
    </lineage>
</organism>
<dbReference type="Pfam" id="PF12796">
    <property type="entry name" value="Ank_2"/>
    <property type="match status" value="1"/>
</dbReference>
<dbReference type="Gene3D" id="1.25.40.10">
    <property type="entry name" value="Tetratricopeptide repeat domain"/>
    <property type="match status" value="1"/>
</dbReference>
<dbReference type="SMART" id="SM00248">
    <property type="entry name" value="ANK"/>
    <property type="match status" value="6"/>
</dbReference>
<proteinExistence type="predicted"/>
<keyword evidence="4" id="KW-1185">Reference proteome</keyword>
<reference evidence="3" key="1">
    <citation type="journal article" date="2023" name="Mol. Phylogenet. Evol.">
        <title>Genome-scale phylogeny and comparative genomics of the fungal order Sordariales.</title>
        <authorList>
            <person name="Hensen N."/>
            <person name="Bonometti L."/>
            <person name="Westerberg I."/>
            <person name="Brannstrom I.O."/>
            <person name="Guillou S."/>
            <person name="Cros-Aarteil S."/>
            <person name="Calhoun S."/>
            <person name="Haridas S."/>
            <person name="Kuo A."/>
            <person name="Mondo S."/>
            <person name="Pangilinan J."/>
            <person name="Riley R."/>
            <person name="LaButti K."/>
            <person name="Andreopoulos B."/>
            <person name="Lipzen A."/>
            <person name="Chen C."/>
            <person name="Yan M."/>
            <person name="Daum C."/>
            <person name="Ng V."/>
            <person name="Clum A."/>
            <person name="Steindorff A."/>
            <person name="Ohm R.A."/>
            <person name="Martin F."/>
            <person name="Silar P."/>
            <person name="Natvig D.O."/>
            <person name="Lalanne C."/>
            <person name="Gautier V."/>
            <person name="Ament-Velasquez S.L."/>
            <person name="Kruys A."/>
            <person name="Hutchinson M.I."/>
            <person name="Powell A.J."/>
            <person name="Barry K."/>
            <person name="Miller A.N."/>
            <person name="Grigoriev I.V."/>
            <person name="Debuchy R."/>
            <person name="Gladieux P."/>
            <person name="Hiltunen Thoren M."/>
            <person name="Johannesson H."/>
        </authorList>
    </citation>
    <scope>NUCLEOTIDE SEQUENCE</scope>
    <source>
        <strain evidence="3">PSN243</strain>
    </source>
</reference>
<dbReference type="InterPro" id="IPR002110">
    <property type="entry name" value="Ankyrin_rpt"/>
</dbReference>
<dbReference type="InterPro" id="IPR011990">
    <property type="entry name" value="TPR-like_helical_dom_sf"/>
</dbReference>
<comment type="caution">
    <text evidence="3">The sequence shown here is derived from an EMBL/GenBank/DDBJ whole genome shotgun (WGS) entry which is preliminary data.</text>
</comment>
<dbReference type="PANTHER" id="PTHR24198:SF165">
    <property type="entry name" value="ANKYRIN REPEAT-CONTAINING PROTEIN-RELATED"/>
    <property type="match status" value="1"/>
</dbReference>
<dbReference type="Pfam" id="PF00023">
    <property type="entry name" value="Ank"/>
    <property type="match status" value="1"/>
</dbReference>
<dbReference type="Gene3D" id="1.25.40.20">
    <property type="entry name" value="Ankyrin repeat-containing domain"/>
    <property type="match status" value="1"/>
</dbReference>
<dbReference type="InterPro" id="IPR027417">
    <property type="entry name" value="P-loop_NTPase"/>
</dbReference>
<dbReference type="Gene3D" id="3.40.50.300">
    <property type="entry name" value="P-loop containing nucleotide triphosphate hydrolases"/>
    <property type="match status" value="1"/>
</dbReference>
<evidence type="ECO:0000313" key="3">
    <source>
        <dbReference type="EMBL" id="KAK4454854.1"/>
    </source>
</evidence>
<dbReference type="SUPFAM" id="SSF48403">
    <property type="entry name" value="Ankyrin repeat"/>
    <property type="match status" value="1"/>
</dbReference>
<sequence>MGVPHHGTGIAKWAKHATQFIKVASFGFSGNTNFLKALERSSPDWVRISRDFVERGRGLLIRSFYETERTGAILVVDEASAALHVPQEETFALPGSDHRTVCRFSDFENERFSLVGKAVVDLAQKSLHGEPGTGPDSVAITAQNTRFSITASQQQKNSMPNGALVFDHPSATATFFGRSDELGLLRQRLDPAKPGRKGVVLFGLAGSGKTQLSLRFIQSYRDVYSAVIWIDASSKEQALQSLEDTAETINAVWPTKDLPLTYHGKSPQKRVMSRLRSTIYNHWLLVIDSADDVGAINLPGLIPECKHGSVLVTSTRRSAAELLEKEGFGSLEVDSLDSSSASELLLSAFGGPEGVVSQHQQPGEGAILDITNELYGIPLALEHAGALLRRRIVTFNNFLERYRSHYKVLMGKRLPGASSYDKGYTVIAVISMLFSTISTESPEAARLLEVLSVLGPHKLPLSLLLKLPSKVMNVEDRVDRLASESLVGDFVDGDDTLLRLNISTLADCCLMKIEVNQTGTEEYASIHGLVCQWMVERFVSSRSWDFASVAKTLIAFIWPEHNSPFSMFKSETPFIRRSYVPVLERVMEISGTYGSIGSTGSTGSSTETRDVTFEHDVAFIYLYSDRLSQSMKLFRACVEDRIAAEGESWPSSEASLEILLGLASCFHRSGNVKEAVEVLNTSLALAERLFDTFDDRTAYISSKLKRLNERQKVNIAHHKAVVIASTEHSAAKSLPESPSSMSQETGAGQVNIPGNEIGDSRPDAETLESAAAVPGMQRIVSLFRSLVILNGSQRWGEFYDRLTSSGSFDVNLQVSSAGGVRRTLLMWLLTSSDSTGANMLLDIKRGDIDVEAEDWKGLTALDYAVENNHARTIHVLVRNFAVDINLKDRPGGQPTLRALNSASKDSFITLSELGADLDRPPDPFGWTPRFTAATYGWLPLPMPLTEFSHANANRRDPNGRTALHIAMQTNASLEHIRALLRWGVDPNAQDMNGRSVLHYACSLAGLYRSSRNFLGFLVLEVDGIDINLQDSDGMSPLMLACQTRDITSAQFLLHHARERINFELRGKLSKYDSKNRRTAQYFAIASDSLEVVRDMVLLGILDPREVDSFENRNAIAFAAGYPLVLTLDYLVGEYPEEAEGILNDQAFTVPFGKDRIRRSLDRCLESRLAGGQREAFDMDGFVDALV</sequence>
<accession>A0AAV9H4K4</accession>
<evidence type="ECO:0008006" key="5">
    <source>
        <dbReference type="Google" id="ProtNLM"/>
    </source>
</evidence>
<evidence type="ECO:0000256" key="2">
    <source>
        <dbReference type="ARBA" id="ARBA00023043"/>
    </source>
</evidence>
<keyword evidence="2" id="KW-0040">ANK repeat</keyword>
<dbReference type="EMBL" id="MU865915">
    <property type="protein sequence ID" value="KAK4454854.1"/>
    <property type="molecule type" value="Genomic_DNA"/>
</dbReference>
<gene>
    <name evidence="3" type="ORF">QBC34DRAFT_103225</name>
</gene>
<dbReference type="InterPro" id="IPR036770">
    <property type="entry name" value="Ankyrin_rpt-contain_sf"/>
</dbReference>
<evidence type="ECO:0000256" key="1">
    <source>
        <dbReference type="ARBA" id="ARBA00022737"/>
    </source>
</evidence>
<protein>
    <recommendedName>
        <fullName evidence="5">NB-ARC domain-containing protein</fullName>
    </recommendedName>
</protein>
<evidence type="ECO:0000313" key="4">
    <source>
        <dbReference type="Proteomes" id="UP001321760"/>
    </source>
</evidence>
<dbReference type="AlphaFoldDB" id="A0AAV9H4K4"/>
<keyword evidence="1" id="KW-0677">Repeat</keyword>
<reference evidence="3" key="2">
    <citation type="submission" date="2023-05" db="EMBL/GenBank/DDBJ databases">
        <authorList>
            <consortium name="Lawrence Berkeley National Laboratory"/>
            <person name="Steindorff A."/>
            <person name="Hensen N."/>
            <person name="Bonometti L."/>
            <person name="Westerberg I."/>
            <person name="Brannstrom I.O."/>
            <person name="Guillou S."/>
            <person name="Cros-Aarteil S."/>
            <person name="Calhoun S."/>
            <person name="Haridas S."/>
            <person name="Kuo A."/>
            <person name="Mondo S."/>
            <person name="Pangilinan J."/>
            <person name="Riley R."/>
            <person name="Labutti K."/>
            <person name="Andreopoulos B."/>
            <person name="Lipzen A."/>
            <person name="Chen C."/>
            <person name="Yanf M."/>
            <person name="Daum C."/>
            <person name="Ng V."/>
            <person name="Clum A."/>
            <person name="Ohm R."/>
            <person name="Martin F."/>
            <person name="Silar P."/>
            <person name="Natvig D."/>
            <person name="Lalanne C."/>
            <person name="Gautier V."/>
            <person name="Ament-Velasquez S.L."/>
            <person name="Kruys A."/>
            <person name="Hutchinson M.I."/>
            <person name="Powell A.J."/>
            <person name="Barry K."/>
            <person name="Miller A.N."/>
            <person name="Grigoriev I.V."/>
            <person name="Debuchy R."/>
            <person name="Gladieux P."/>
            <person name="Thoren M.H."/>
            <person name="Johannesson H."/>
        </authorList>
    </citation>
    <scope>NUCLEOTIDE SEQUENCE</scope>
    <source>
        <strain evidence="3">PSN243</strain>
    </source>
</reference>
<name>A0AAV9H4K4_9PEZI</name>
<dbReference type="Proteomes" id="UP001321760">
    <property type="component" value="Unassembled WGS sequence"/>
</dbReference>